<dbReference type="KEGG" id="mequ:KFV11_03245"/>
<evidence type="ECO:0000259" key="9">
    <source>
        <dbReference type="Pfam" id="PF13193"/>
    </source>
</evidence>
<feature type="domain" description="AMP-dependent synthetase/ligase" evidence="8">
    <location>
        <begin position="9"/>
        <end position="336"/>
    </location>
</feature>
<dbReference type="GO" id="GO:0070395">
    <property type="term" value="P:lipoteichoic acid biosynthetic process"/>
    <property type="evidence" value="ECO:0007669"/>
    <property type="project" value="InterPro"/>
</dbReference>
<proteinExistence type="inferred from homology"/>
<dbReference type="FunFam" id="3.30.300.30:FF:000012">
    <property type="entry name" value="D-alanine--D-alanyl carrier protein ligase"/>
    <property type="match status" value="1"/>
</dbReference>
<dbReference type="Gene3D" id="3.40.50.12780">
    <property type="entry name" value="N-terminal domain of ligase-like"/>
    <property type="match status" value="1"/>
</dbReference>
<dbReference type="NCBIfam" id="NF003417">
    <property type="entry name" value="PRK04813.1"/>
    <property type="match status" value="1"/>
</dbReference>
<evidence type="ECO:0000313" key="11">
    <source>
        <dbReference type="Proteomes" id="UP001057381"/>
    </source>
</evidence>
<dbReference type="RefSeq" id="WP_254250337.1">
    <property type="nucleotide sequence ID" value="NZ_CP073809.1"/>
</dbReference>
<reference evidence="10" key="1">
    <citation type="submission" date="2021-04" db="EMBL/GenBank/DDBJ databases">
        <title>Complete Genome Sequences of Macrococcus spp. from dog and cattle.</title>
        <authorList>
            <person name="Schwendener S."/>
            <person name="Perreten V."/>
        </authorList>
    </citation>
    <scope>NUCLEOTIDE SEQUENCE</scope>
    <source>
        <strain evidence="10">Epi0143-OL</strain>
    </source>
</reference>
<evidence type="ECO:0000256" key="5">
    <source>
        <dbReference type="ARBA" id="ARBA00054605"/>
    </source>
</evidence>
<evidence type="ECO:0000256" key="1">
    <source>
        <dbReference type="ARBA" id="ARBA00022490"/>
    </source>
</evidence>
<keyword evidence="1" id="KW-0963">Cytoplasm</keyword>
<dbReference type="Pfam" id="PF00501">
    <property type="entry name" value="AMP-binding"/>
    <property type="match status" value="1"/>
</dbReference>
<dbReference type="InterPro" id="IPR042099">
    <property type="entry name" value="ANL_N_sf"/>
</dbReference>
<dbReference type="CDD" id="cd05945">
    <property type="entry name" value="DltA"/>
    <property type="match status" value="1"/>
</dbReference>
<dbReference type="AlphaFoldDB" id="A0A9Q9BNI8"/>
<evidence type="ECO:0000256" key="4">
    <source>
        <dbReference type="ARBA" id="ARBA00022840"/>
    </source>
</evidence>
<dbReference type="InterPro" id="IPR045851">
    <property type="entry name" value="AMP-bd_C_sf"/>
</dbReference>
<keyword evidence="2 10" id="KW-0436">Ligase</keyword>
<evidence type="ECO:0000256" key="6">
    <source>
        <dbReference type="ARBA" id="ARBA00061336"/>
    </source>
</evidence>
<organism evidence="10 11">
    <name type="scientific">Macrococcus equipercicus</name>
    <dbReference type="NCBI Taxonomy" id="69967"/>
    <lineage>
        <taxon>Bacteria</taxon>
        <taxon>Bacillati</taxon>
        <taxon>Bacillota</taxon>
        <taxon>Bacilli</taxon>
        <taxon>Bacillales</taxon>
        <taxon>Staphylococcaceae</taxon>
        <taxon>Macrococcus</taxon>
    </lineage>
</organism>
<gene>
    <name evidence="10" type="primary">dltA</name>
    <name evidence="10" type="ORF">KFV11_03245</name>
</gene>
<dbReference type="NCBIfam" id="TIGR01734">
    <property type="entry name" value="D-ala-DACP-lig"/>
    <property type="match status" value="1"/>
</dbReference>
<keyword evidence="7" id="KW-0175">Coiled coil</keyword>
<evidence type="ECO:0000256" key="7">
    <source>
        <dbReference type="SAM" id="Coils"/>
    </source>
</evidence>
<dbReference type="PANTHER" id="PTHR45398:SF1">
    <property type="entry name" value="ENZYME, PUTATIVE (JCVI)-RELATED"/>
    <property type="match status" value="1"/>
</dbReference>
<keyword evidence="3" id="KW-0547">Nucleotide-binding</keyword>
<evidence type="ECO:0000256" key="2">
    <source>
        <dbReference type="ARBA" id="ARBA00022598"/>
    </source>
</evidence>
<dbReference type="EMBL" id="CP073809">
    <property type="protein sequence ID" value="UTH14390.1"/>
    <property type="molecule type" value="Genomic_DNA"/>
</dbReference>
<dbReference type="Proteomes" id="UP001057381">
    <property type="component" value="Chromosome"/>
</dbReference>
<dbReference type="Pfam" id="PF13193">
    <property type="entry name" value="AMP-binding_C"/>
    <property type="match status" value="1"/>
</dbReference>
<dbReference type="SUPFAM" id="SSF56801">
    <property type="entry name" value="Acetyl-CoA synthetase-like"/>
    <property type="match status" value="1"/>
</dbReference>
<dbReference type="PANTHER" id="PTHR45398">
    <property type="match status" value="1"/>
</dbReference>
<dbReference type="GO" id="GO:0047473">
    <property type="term" value="F:D-alanine [D-alanyl carrier protein] ligase activity"/>
    <property type="evidence" value="ECO:0007669"/>
    <property type="project" value="InterPro"/>
</dbReference>
<dbReference type="Gene3D" id="3.30.300.30">
    <property type="match status" value="1"/>
</dbReference>
<keyword evidence="4" id="KW-0067">ATP-binding</keyword>
<dbReference type="InterPro" id="IPR044507">
    <property type="entry name" value="DltA-like"/>
</dbReference>
<name>A0A9Q9BNI8_9STAP</name>
<dbReference type="InterPro" id="IPR010072">
    <property type="entry name" value="DltA"/>
</dbReference>
<feature type="coiled-coil region" evidence="7">
    <location>
        <begin position="374"/>
        <end position="401"/>
    </location>
</feature>
<feature type="domain" description="AMP-binding enzyme C-terminal" evidence="9">
    <location>
        <begin position="390"/>
        <end position="464"/>
    </location>
</feature>
<dbReference type="NCBIfam" id="TIGR01733">
    <property type="entry name" value="AA-adenyl-dom"/>
    <property type="match status" value="1"/>
</dbReference>
<dbReference type="InterPro" id="IPR025110">
    <property type="entry name" value="AMP-bd_C"/>
</dbReference>
<sequence length="475" mass="53438">MNFLTQLSHHTTDKPDSLCFIHREERMTYEELEQLSNGLAAMVVESRQPLVVYGHMSKWMIVGMIAALKAGIGYVPIDTSIPDERVAKILQKIEPEYILVAEPLEVATEARLIEPGQWPDRAEFIKDVQPEDIAYTIFTSGSTGMPKGVAIKYKSLDDFTDWMVSLYGASEKNYWLNQAPLSFDLSVMAVYPALASGGTLVMIDKEMIKKPAEIQQQLTEYPISAWVSTPSFMEMGLLLPQFSQETYPNLRYFYFCGEALKHKTASQLKNNFADAFIYNTYGPTEATVAVTSVRVTDELLAKYNPLPVGSPRPKTTLSLSEEGELLIHGDAVSAGYIKEPEKTAQQFFKADGERSYRTGDKAEIKDGLWFINGRIDYQIKLNGYRMELEEIEEQLTKINGIRQAVVTPIEKNGKVQYLVASVSAEADDQLAQTVKQQLKSTLPEYMIPRKIRVVDSLPMTPNGKVDRQRIKEAVS</sequence>
<dbReference type="EC" id="6.1.1.13" evidence="10"/>
<dbReference type="InterPro" id="IPR000873">
    <property type="entry name" value="AMP-dep_synth/lig_dom"/>
</dbReference>
<protein>
    <submittedName>
        <fullName evidence="10">D-alanine--poly(Phosphoribitol) ligase subunit DltA</fullName>
        <ecNumber evidence="10">6.1.1.13</ecNumber>
    </submittedName>
</protein>
<evidence type="ECO:0000256" key="3">
    <source>
        <dbReference type="ARBA" id="ARBA00022741"/>
    </source>
</evidence>
<comment type="similarity">
    <text evidence="6">Belongs to the ATP-dependent AMP-binding enzyme family. DltA subfamily.</text>
</comment>
<evidence type="ECO:0000259" key="8">
    <source>
        <dbReference type="Pfam" id="PF00501"/>
    </source>
</evidence>
<dbReference type="InterPro" id="IPR010071">
    <property type="entry name" value="AA_adenyl_dom"/>
</dbReference>
<evidence type="ECO:0000313" key="10">
    <source>
        <dbReference type="EMBL" id="UTH14390.1"/>
    </source>
</evidence>
<comment type="function">
    <text evidence="5">Catalyzes the first step in the D-alanylation of lipoteichoic acid (LTA), the activation of D-alanine and its transfer onto the D-alanyl carrier protein (Dcp) DltC. In an ATP-dependent two-step reaction, forms a high energy D-alanyl-AMP intermediate, followed by transfer of the D-alanyl residue as a thiol ester to the phosphopantheinyl prosthetic group of the Dcp. D-alanylation of LTA plays an important role in modulating the properties of the cell wall in Gram-positive bacteria, influencing the net charge of the cell wall.</text>
</comment>
<dbReference type="GO" id="GO:0005524">
    <property type="term" value="F:ATP binding"/>
    <property type="evidence" value="ECO:0007669"/>
    <property type="project" value="UniProtKB-KW"/>
</dbReference>
<accession>A0A9Q9BNI8</accession>